<evidence type="ECO:0000313" key="9">
    <source>
        <dbReference type="Proteomes" id="UP000073492"/>
    </source>
</evidence>
<name>A0A139IK02_9PEZI</name>
<evidence type="ECO:0008006" key="10">
    <source>
        <dbReference type="Google" id="ProtNLM"/>
    </source>
</evidence>
<feature type="transmembrane region" description="Helical" evidence="6">
    <location>
        <begin position="208"/>
        <end position="230"/>
    </location>
</feature>
<feature type="compositionally biased region" description="Basic and acidic residues" evidence="5">
    <location>
        <begin position="377"/>
        <end position="389"/>
    </location>
</feature>
<dbReference type="EMBL" id="LFZO01000068">
    <property type="protein sequence ID" value="KXT15039.1"/>
    <property type="molecule type" value="Genomic_DNA"/>
</dbReference>
<comment type="caution">
    <text evidence="8">The sequence shown here is derived from an EMBL/GenBank/DDBJ whole genome shotgun (WGS) entry which is preliminary data.</text>
</comment>
<evidence type="ECO:0000256" key="3">
    <source>
        <dbReference type="ARBA" id="ARBA00022989"/>
    </source>
</evidence>
<dbReference type="AlphaFoldDB" id="A0A139IK02"/>
<reference evidence="8 9" key="1">
    <citation type="submission" date="2015-07" db="EMBL/GenBank/DDBJ databases">
        <title>Comparative genomics of the Sigatoka disease complex on banana suggests a link between parallel evolutionary changes in Pseudocercospora fijiensis and Pseudocercospora eumusae and increased virulence on the banana host.</title>
        <authorList>
            <person name="Chang T.-C."/>
            <person name="Salvucci A."/>
            <person name="Crous P.W."/>
            <person name="Stergiopoulos I."/>
        </authorList>
    </citation>
    <scope>NUCLEOTIDE SEQUENCE [LARGE SCALE GENOMIC DNA]</scope>
    <source>
        <strain evidence="8 9">CBS 116634</strain>
    </source>
</reference>
<keyword evidence="9" id="KW-1185">Reference proteome</keyword>
<dbReference type="PANTHER" id="PTHR15549:SF30">
    <property type="entry name" value="MID2 DOMAIN-CONTAINING PROTEIN"/>
    <property type="match status" value="1"/>
</dbReference>
<dbReference type="GO" id="GO:0071944">
    <property type="term" value="C:cell periphery"/>
    <property type="evidence" value="ECO:0007669"/>
    <property type="project" value="UniProtKB-ARBA"/>
</dbReference>
<evidence type="ECO:0000256" key="5">
    <source>
        <dbReference type="SAM" id="MobiDB-lite"/>
    </source>
</evidence>
<feature type="compositionally biased region" description="Basic residues" evidence="5">
    <location>
        <begin position="365"/>
        <end position="376"/>
    </location>
</feature>
<keyword evidence="4 6" id="KW-0472">Membrane</keyword>
<protein>
    <recommendedName>
        <fullName evidence="10">Mid2 domain-containing protein</fullName>
    </recommendedName>
</protein>
<evidence type="ECO:0000313" key="8">
    <source>
        <dbReference type="EMBL" id="KXT15039.1"/>
    </source>
</evidence>
<evidence type="ECO:0000256" key="4">
    <source>
        <dbReference type="ARBA" id="ARBA00023136"/>
    </source>
</evidence>
<evidence type="ECO:0000256" key="6">
    <source>
        <dbReference type="SAM" id="Phobius"/>
    </source>
</evidence>
<feature type="compositionally biased region" description="Basic and acidic residues" evidence="5">
    <location>
        <begin position="575"/>
        <end position="584"/>
    </location>
</feature>
<keyword evidence="2 6" id="KW-0812">Transmembrane</keyword>
<proteinExistence type="predicted"/>
<feature type="compositionally biased region" description="Polar residues" evidence="5">
    <location>
        <begin position="332"/>
        <end position="342"/>
    </location>
</feature>
<dbReference type="PANTHER" id="PTHR15549">
    <property type="entry name" value="PAIRED IMMUNOGLOBULIN-LIKE TYPE 2 RECEPTOR"/>
    <property type="match status" value="1"/>
</dbReference>
<keyword evidence="7" id="KW-0732">Signal</keyword>
<feature type="compositionally biased region" description="Polar residues" evidence="5">
    <location>
        <begin position="439"/>
        <end position="455"/>
    </location>
</feature>
<sequence length="584" mass="63262">MLSRNTLAVAFLLDVHLARALWIPKELENDVSFWQPDAFTPFARRDEQTCGGVPNLMQCGTGFPSSFCCGANTKCLLLNTTSTITAALCCPAGQDCQTINTVSCDKGLQNATATPSSELHSDPPTQLDACGNACCPMGYKCQVGNCIALAASEVATSTHSISSLLPTSTASISVSAPSTTAPASEAASTPADLIDSKQSSNSFSGGSFAAGFVPGIVIGLVVAALIIYCIRKKRKNGSYVDDKHRSSGRDTLTDLSPDLYRRPTVHGRSISEPTVDTSAVHRTDFLNYSPPSQKSIHLDGATGYVVEVTSPPREPVSPQEPARQKGWFSRSPFVNQVSTPKPTHSPIPSHLKRGTLSFKVSPVRGLKKQRSMHSLRRQAEDRDARRPDGLARSQSTETIKVAMATPDQHAPQLPPTSFGRTPEEMLARNLRPQHPEPLTSRSWQTMTSGVSSEESTPIDEEPGHNYQTPTRPGRNSSNVANIGATLQLPYTPSKYAPSQPLPLKVSKHDFLSVDPNAGKPWSNRLSSVFPDRDRDSTWRDTRMTTWGSIMNKAGLTKSKLYDNENAGGKFVTKGGDPREWNRRS</sequence>
<feature type="region of interest" description="Disordered" evidence="5">
    <location>
        <begin position="238"/>
        <end position="271"/>
    </location>
</feature>
<evidence type="ECO:0000256" key="7">
    <source>
        <dbReference type="SAM" id="SignalP"/>
    </source>
</evidence>
<feature type="compositionally biased region" description="Basic and acidic residues" evidence="5">
    <location>
        <begin position="240"/>
        <end position="252"/>
    </location>
</feature>
<feature type="region of interest" description="Disordered" evidence="5">
    <location>
        <begin position="564"/>
        <end position="584"/>
    </location>
</feature>
<feature type="region of interest" description="Disordered" evidence="5">
    <location>
        <begin position="309"/>
        <end position="476"/>
    </location>
</feature>
<feature type="signal peptide" evidence="7">
    <location>
        <begin position="1"/>
        <end position="20"/>
    </location>
</feature>
<dbReference type="GO" id="GO:0016020">
    <property type="term" value="C:membrane"/>
    <property type="evidence" value="ECO:0007669"/>
    <property type="project" value="UniProtKB-SubCell"/>
</dbReference>
<evidence type="ECO:0000256" key="2">
    <source>
        <dbReference type="ARBA" id="ARBA00022692"/>
    </source>
</evidence>
<accession>A0A139IK02</accession>
<dbReference type="InterPro" id="IPR051694">
    <property type="entry name" value="Immunoregulatory_rcpt-like"/>
</dbReference>
<feature type="compositionally biased region" description="Polar residues" evidence="5">
    <location>
        <begin position="465"/>
        <end position="476"/>
    </location>
</feature>
<organism evidence="8 9">
    <name type="scientific">Pseudocercospora musae</name>
    <dbReference type="NCBI Taxonomy" id="113226"/>
    <lineage>
        <taxon>Eukaryota</taxon>
        <taxon>Fungi</taxon>
        <taxon>Dikarya</taxon>
        <taxon>Ascomycota</taxon>
        <taxon>Pezizomycotina</taxon>
        <taxon>Dothideomycetes</taxon>
        <taxon>Dothideomycetidae</taxon>
        <taxon>Mycosphaerellales</taxon>
        <taxon>Mycosphaerellaceae</taxon>
        <taxon>Pseudocercospora</taxon>
    </lineage>
</organism>
<dbReference type="Proteomes" id="UP000073492">
    <property type="component" value="Unassembled WGS sequence"/>
</dbReference>
<dbReference type="OrthoDB" id="5338512at2759"/>
<gene>
    <name evidence="8" type="ORF">AC579_4875</name>
</gene>
<keyword evidence="3 6" id="KW-1133">Transmembrane helix</keyword>
<feature type="chain" id="PRO_5007297486" description="Mid2 domain-containing protein" evidence="7">
    <location>
        <begin position="21"/>
        <end position="584"/>
    </location>
</feature>
<comment type="subcellular location">
    <subcellularLocation>
        <location evidence="1">Membrane</location>
        <topology evidence="1">Single-pass membrane protein</topology>
    </subcellularLocation>
</comment>
<evidence type="ECO:0000256" key="1">
    <source>
        <dbReference type="ARBA" id="ARBA00004167"/>
    </source>
</evidence>